<protein>
    <submittedName>
        <fullName evidence="1">Uncharacterized protein</fullName>
    </submittedName>
</protein>
<organism evidence="1 2">
    <name type="scientific">Drosophila gunungcola</name>
    <name type="common">fruit fly</name>
    <dbReference type="NCBI Taxonomy" id="103775"/>
    <lineage>
        <taxon>Eukaryota</taxon>
        <taxon>Metazoa</taxon>
        <taxon>Ecdysozoa</taxon>
        <taxon>Arthropoda</taxon>
        <taxon>Hexapoda</taxon>
        <taxon>Insecta</taxon>
        <taxon>Pterygota</taxon>
        <taxon>Neoptera</taxon>
        <taxon>Endopterygota</taxon>
        <taxon>Diptera</taxon>
        <taxon>Brachycera</taxon>
        <taxon>Muscomorpha</taxon>
        <taxon>Ephydroidea</taxon>
        <taxon>Drosophilidae</taxon>
        <taxon>Drosophila</taxon>
        <taxon>Sophophora</taxon>
    </lineage>
</organism>
<dbReference type="EMBL" id="JAMKOV010000005">
    <property type="protein sequence ID" value="KAI8039616.1"/>
    <property type="molecule type" value="Genomic_DNA"/>
</dbReference>
<accession>A0A9P9YMG8</accession>
<keyword evidence="2" id="KW-1185">Reference proteome</keyword>
<name>A0A9P9YMG8_9MUSC</name>
<comment type="caution">
    <text evidence="1">The sequence shown here is derived from an EMBL/GenBank/DDBJ whole genome shotgun (WGS) entry which is preliminary data.</text>
</comment>
<evidence type="ECO:0000313" key="2">
    <source>
        <dbReference type="Proteomes" id="UP001059596"/>
    </source>
</evidence>
<dbReference type="Proteomes" id="UP001059596">
    <property type="component" value="Unassembled WGS sequence"/>
</dbReference>
<evidence type="ECO:0000313" key="1">
    <source>
        <dbReference type="EMBL" id="KAI8039616.1"/>
    </source>
</evidence>
<sequence>MLCVCALGPRDRESAGMGVWKHFCFHFVGFVFRFGCRILWADSLQVSLGKKKKNLAVQRRRPQNAEV</sequence>
<dbReference type="AlphaFoldDB" id="A0A9P9YMG8"/>
<feature type="non-terminal residue" evidence="1">
    <location>
        <position position="1"/>
    </location>
</feature>
<reference evidence="1" key="1">
    <citation type="journal article" date="2023" name="Genome Biol. Evol.">
        <title>Long-read-based Genome Assembly of Drosophila gunungcola Reveals Fewer Chemosensory Genes in Flower-breeding Species.</title>
        <authorList>
            <person name="Negi A."/>
            <person name="Liao B.Y."/>
            <person name="Yeh S.D."/>
        </authorList>
    </citation>
    <scope>NUCLEOTIDE SEQUENCE</scope>
    <source>
        <strain evidence="1">Sukarami</strain>
    </source>
</reference>
<proteinExistence type="predicted"/>
<gene>
    <name evidence="1" type="ORF">M5D96_007036</name>
</gene>